<feature type="region of interest" description="Disordered" evidence="2">
    <location>
        <begin position="293"/>
        <end position="370"/>
    </location>
</feature>
<evidence type="ECO:0000313" key="3">
    <source>
        <dbReference type="EMBL" id="CCX34320.1"/>
    </source>
</evidence>
<gene>
    <name evidence="3" type="ORF">PCON_03516</name>
</gene>
<reference evidence="3 4" key="1">
    <citation type="journal article" date="2013" name="PLoS Genet.">
        <title>The genome and development-dependent transcriptomes of Pyronema confluens: a window into fungal evolution.</title>
        <authorList>
            <person name="Traeger S."/>
            <person name="Altegoer F."/>
            <person name="Freitag M."/>
            <person name="Gabaldon T."/>
            <person name="Kempken F."/>
            <person name="Kumar A."/>
            <person name="Marcet-Houben M."/>
            <person name="Poggeler S."/>
            <person name="Stajich J.E."/>
            <person name="Nowrousian M."/>
        </authorList>
    </citation>
    <scope>NUCLEOTIDE SEQUENCE [LARGE SCALE GENOMIC DNA]</scope>
    <source>
        <strain evidence="4">CBS 100304</strain>
        <tissue evidence="3">Vegetative mycelium</tissue>
    </source>
</reference>
<evidence type="ECO:0000256" key="2">
    <source>
        <dbReference type="SAM" id="MobiDB-lite"/>
    </source>
</evidence>
<feature type="region of interest" description="Disordered" evidence="2">
    <location>
        <begin position="90"/>
        <end position="149"/>
    </location>
</feature>
<dbReference type="STRING" id="1076935.U4LQX3"/>
<accession>U4LQX3</accession>
<name>U4LQX3_PYROM</name>
<keyword evidence="4" id="KW-1185">Reference proteome</keyword>
<proteinExistence type="predicted"/>
<keyword evidence="1" id="KW-0175">Coiled coil</keyword>
<protein>
    <submittedName>
        <fullName evidence="3">Uncharacterized protein</fullName>
    </submittedName>
</protein>
<feature type="compositionally biased region" description="Polar residues" evidence="2">
    <location>
        <begin position="339"/>
        <end position="366"/>
    </location>
</feature>
<dbReference type="EMBL" id="HF936516">
    <property type="protein sequence ID" value="CCX34320.1"/>
    <property type="molecule type" value="Genomic_DNA"/>
</dbReference>
<organism evidence="3 4">
    <name type="scientific">Pyronema omphalodes (strain CBS 100304)</name>
    <name type="common">Pyronema confluens</name>
    <dbReference type="NCBI Taxonomy" id="1076935"/>
    <lineage>
        <taxon>Eukaryota</taxon>
        <taxon>Fungi</taxon>
        <taxon>Dikarya</taxon>
        <taxon>Ascomycota</taxon>
        <taxon>Pezizomycotina</taxon>
        <taxon>Pezizomycetes</taxon>
        <taxon>Pezizales</taxon>
        <taxon>Pyronemataceae</taxon>
        <taxon>Pyronema</taxon>
    </lineage>
</organism>
<dbReference type="OrthoDB" id="5431335at2759"/>
<feature type="compositionally biased region" description="Polar residues" evidence="2">
    <location>
        <begin position="298"/>
        <end position="312"/>
    </location>
</feature>
<dbReference type="Proteomes" id="UP000018144">
    <property type="component" value="Unassembled WGS sequence"/>
</dbReference>
<evidence type="ECO:0000256" key="1">
    <source>
        <dbReference type="SAM" id="Coils"/>
    </source>
</evidence>
<feature type="compositionally biased region" description="Gly residues" evidence="2">
    <location>
        <begin position="113"/>
        <end position="123"/>
    </location>
</feature>
<evidence type="ECO:0000313" key="4">
    <source>
        <dbReference type="Proteomes" id="UP000018144"/>
    </source>
</evidence>
<feature type="coiled-coil region" evidence="1">
    <location>
        <begin position="613"/>
        <end position="743"/>
    </location>
</feature>
<dbReference type="AlphaFoldDB" id="U4LQX3"/>
<feature type="compositionally biased region" description="Basic and acidic residues" evidence="2">
    <location>
        <begin position="483"/>
        <end position="503"/>
    </location>
</feature>
<feature type="region of interest" description="Disordered" evidence="2">
    <location>
        <begin position="466"/>
        <end position="503"/>
    </location>
</feature>
<sequence>MVKPTLSKQDARATILDLNHYDSNDMINDLGNHRHTELPLSGKPVNLAPPPPPNAKKFGVATARLAAKNKAIASAWGALYDPGLDEERDDGLGTGQAHRTGENFRPNINVLSGRGGFGGGGGGKPRRARSLSPRGRAGRGRGLVEPGNLASRMGVAQQPRASIPNFTPTKFDPKMRVVKPRVSTRALDDMAAAQNNAFGSWKAYDAPRPPRAPIKADAKDKDVGHWWGGRLAINQDKMDYFSANRALQKAVAAESAASAESRGRSTLSDAAIRMAQKCMGVPKLNGLEASRHAPLSHAKSNASLKSHQSNGLGASKYAPGADDDDWVRAPPPVSKAENHSNPLNSAQKTPQSQTDVSTFWSPGSSRFNKDPATEEEFQAMVEEYEDRVGSAQVLLNVHIEELSKASDQVDILTEKLSEAVKVKEAKEEISQKTRHAIAQKKAMLNQLRQRQTKFIAEQARVRAEAEEKEKQAKSALEAAQRSVQEELDRENQRQEQEKKNAEAHKLQDEFIKAQLLRSEIFKAQLAQEQAEKREAQRLEKERLEKECLEQEHIKKERIEKERNEKKRLVKKRIEKERIEKERIEIECLGKERLDQQKQLSLEQEHLYKQRIAIERAKKELLQERLDNDRLDIEKLRAAKEVQYQQQQSQQLEERRRADDLAKQMADLAELASKQQEQHGPNQAAQAWQDSAKLYELEKKNRAEVERMEKERAERKRAALEAVENQKQEKAAAALRQIERIKRLHQGKADSIFDGPGGLEASKHAPQELLRPKSPAPQSVTLPFRLPTPKYAPPSGPTHISRPGTPLPSIQATTPERVTVTIKPAIVFNKDKNPTLHTLAFAAANPISGIPPMTGYPYQARIIIRPIFDVDAVTVTLSSTDQPGGKIRRTLNGLLGEEDAQYLFGLPSVKEYILALTDTFYGRVPAMFNAQF</sequence>